<sequence>MAYFSPFIDSSGFHMPTYIDIRDKLIEDAKAIFGQDIYLGEDSQDYQWISTVSEKIYDAFQIAQSVYNNRGPNVAIGSGLDSIVKINGIKRKPHTYSKCKVIASGVKNTNIKNGIALDKGNIKWNLPPNVTIPESGQIEVMSVCQIPGPIVANPGDITEIYNPTFGWNGVYNEESAELGSYIEDDPKLRKRQSQSTAQASSSILEGTRGAVAQVNKVRRSRVYENDTNQIDELGLPEHSITVVVEGGKEEEIANAIFIHKGPGCFTNGDITIKVTDEKKEVTPIRFFRPTYIDIEVTINIKPLSGYTTDTTESIKKNLQTYLNSMEIGSNLSLSSLWGAALQAMPNLMDPMFSITGITAARVGEEQKANDIELRFNEVCRGNINLIKANVI</sequence>
<dbReference type="RefSeq" id="WP_043032484.1">
    <property type="nucleotide sequence ID" value="NZ_JXSU01000008.1"/>
</dbReference>
<accession>A0A0D1AFU8</accession>
<dbReference type="Proteomes" id="UP000032250">
    <property type="component" value="Unassembled WGS sequence"/>
</dbReference>
<proteinExistence type="predicted"/>
<organism evidence="2 3">
    <name type="scientific">Clostridium botulinum B2 450</name>
    <dbReference type="NCBI Taxonomy" id="1379739"/>
    <lineage>
        <taxon>Bacteria</taxon>
        <taxon>Bacillati</taxon>
        <taxon>Bacillota</taxon>
        <taxon>Clostridia</taxon>
        <taxon>Eubacteriales</taxon>
        <taxon>Clostridiaceae</taxon>
        <taxon>Clostridium</taxon>
    </lineage>
</organism>
<dbReference type="HOGENOM" id="CLU_045101_1_1_9"/>
<evidence type="ECO:0000259" key="1">
    <source>
        <dbReference type="Pfam" id="PF03628"/>
    </source>
</evidence>
<evidence type="ECO:0000313" key="3">
    <source>
        <dbReference type="Proteomes" id="UP000032250"/>
    </source>
</evidence>
<name>A0A0D1AFU8_CLOBO</name>
<reference evidence="2 3" key="1">
    <citation type="submission" date="2014-06" db="EMBL/GenBank/DDBJ databases">
        <title>Genome characterization of distinct group I Clostridium botulinum lineages.</title>
        <authorList>
            <person name="Giordani F."/>
            <person name="Anselmo A."/>
            <person name="Fillo S."/>
            <person name="Palozzi A.M."/>
            <person name="Fortunato A."/>
            <person name="Gentile B."/>
            <person name="Ciammaruconi A."/>
            <person name="Anniballi F."/>
            <person name="De Medici D."/>
            <person name="Lista F."/>
        </authorList>
    </citation>
    <scope>NUCLEOTIDE SEQUENCE [LARGE SCALE GENOMIC DNA]</scope>
    <source>
        <strain evidence="2 3">B2 450</strain>
    </source>
</reference>
<comment type="caution">
    <text evidence="2">The sequence shown here is derived from an EMBL/GenBank/DDBJ whole genome shotgun (WGS) entry which is preliminary data.</text>
</comment>
<gene>
    <name evidence="2" type="ORF">N495_16080</name>
</gene>
<dbReference type="InterPro" id="IPR005309">
    <property type="entry name" value="PapG_chaper-bd_C"/>
</dbReference>
<dbReference type="PATRIC" id="fig|1379739.3.peg.3609"/>
<dbReference type="Pfam" id="PF03628">
    <property type="entry name" value="PapG_C"/>
    <property type="match status" value="1"/>
</dbReference>
<dbReference type="OrthoDB" id="7904838at2"/>
<dbReference type="AlphaFoldDB" id="A0A0D1AFU8"/>
<evidence type="ECO:0000313" key="2">
    <source>
        <dbReference type="EMBL" id="KIS22009.1"/>
    </source>
</evidence>
<protein>
    <submittedName>
        <fullName evidence="2">Phage Mu protein gp47-like protein</fullName>
    </submittedName>
</protein>
<feature type="domain" description="PapG chaperone-binding" evidence="1">
    <location>
        <begin position="60"/>
        <end position="112"/>
    </location>
</feature>
<dbReference type="EMBL" id="JXSU01000008">
    <property type="protein sequence ID" value="KIS22009.1"/>
    <property type="molecule type" value="Genomic_DNA"/>
</dbReference>